<organism evidence="1 2">
    <name type="scientific">Peronosclerospora sorghi</name>
    <dbReference type="NCBI Taxonomy" id="230839"/>
    <lineage>
        <taxon>Eukaryota</taxon>
        <taxon>Sar</taxon>
        <taxon>Stramenopiles</taxon>
        <taxon>Oomycota</taxon>
        <taxon>Peronosporomycetes</taxon>
        <taxon>Peronosporales</taxon>
        <taxon>Peronosporaceae</taxon>
        <taxon>Peronosclerospora</taxon>
    </lineage>
</organism>
<dbReference type="EMBL" id="CM047580">
    <property type="protein sequence ID" value="KAI9920815.1"/>
    <property type="molecule type" value="Genomic_DNA"/>
</dbReference>
<reference evidence="1 2" key="1">
    <citation type="journal article" date="2022" name="bioRxiv">
        <title>The genome of the oomycete Peronosclerospora sorghi, a cosmopolitan pathogen of maize and sorghum, is inflated with dispersed pseudogenes.</title>
        <authorList>
            <person name="Fletcher K."/>
            <person name="Martin F."/>
            <person name="Isakeit T."/>
            <person name="Cavanaugh K."/>
            <person name="Magill C."/>
            <person name="Michelmore R."/>
        </authorList>
    </citation>
    <scope>NUCLEOTIDE SEQUENCE [LARGE SCALE GENOMIC DNA]</scope>
    <source>
        <strain evidence="1">P6</strain>
    </source>
</reference>
<comment type="caution">
    <text evidence="1">The sequence shown here is derived from an EMBL/GenBank/DDBJ whole genome shotgun (WGS) entry which is preliminary data.</text>
</comment>
<name>A0ACC0WPM3_9STRA</name>
<keyword evidence="2" id="KW-1185">Reference proteome</keyword>
<evidence type="ECO:0000313" key="1">
    <source>
        <dbReference type="EMBL" id="KAI9920815.1"/>
    </source>
</evidence>
<dbReference type="Proteomes" id="UP001163321">
    <property type="component" value="Chromosome 1"/>
</dbReference>
<gene>
    <name evidence="1" type="ORF">PsorP6_000490</name>
</gene>
<accession>A0ACC0WPM3</accession>
<sequence length="1225" mass="136790">MVLMRRRDKRRGNESNDIVVASDACIESNKGLRSLGGARSGRFAADMRISVGGYGRADKTWGVDHPWHATAQGDLFSQLCAKDHLEEGTYDRQKVLEDPVLGLSRAQLKKRKAKLKKKGLTAQQAAEEALKQAERAKERLKEEKKSERQQRIDEREMQQEKKVQTKEQLERDRATEVEKKREKRKQQKQRKKDKRKQASVQMKEKTKEQEDEIKARELLAARYEENAGKELTTPSGLVIQDQCIGQGKLPPRGEMVTVKYRGRLGRDGLVFGKGTLTTTFGTGSVIAGWEEGLGTMRPGGVRTLTIPPELGYGESGQGEKIPPHSTLFFEVELVRIGKRKRASVDENDVPLPSSFQRKRRKQQAMENDADDDETKLSKSQLKRRRRLRNKPRSHDTMNNDAIPTSMDAWSAAPAAADFGRVGTPTRPRRVVSLLIDNYDSYTYNIMHMMAQVNGLSSSVMVLKNDDFKGHFATAWAHFLAHSDALGFAENVDVVRNIIISPGPGHPAERKDFGMCMEAIREAPVPVLGVCLGHQGLAHAYGGHVVQSNCVMHGRTSRVFMDKQANVLFEHVPNGFEVVRYHSLVVDPSTVPQELEVLAHTEDGVIMALRHRTKLQFSVQFHPEAVCTAFGYQLFQNFRDLTLDQCTSKCALQHRSHLEANCILNGRDIRKTTPQTPGYRVRIQRAGSGCASLEFAAFVFKALFGTSKRSFWLDSSNYDTVAGTEAATQARCSMMGDHSGPLSYCVEFDVAERKLRVLRRQGDTDEDQVEIVSGVHILTHVRETLQQYESHRVDYRDDECEHDVVPGIPFAFRGGFVGYFGYEMLDRGHERTHERSNDRDAFEHERVPDASLLFADRTVVFDHQDGVIYSLSVSKHESSRDAQSLDWHAAMKERLAALADAFRRPSSSRSGPTGSVSHAPVVFRASRTRAQYLADIDAIQRLIRAGETYEVCLTNHLRAEVAVHDPLGLYCHLRQRNPAPFAGFYLSNPQRAFESPMACQQPVPRSTYALCCSSPERLVQVDATGWMESKPIKGTRRRGCTVHDDAKMVEALRTCEKDRAENIMIVDLVRNDIGVVARVGSVHVPKLLHVETYATVHQLVTTVRGRKLAEADVVDVVHATFPGGSMTGAPKKRTMEILRTLEHARRGVYAGSLGYLSIDGSADLNIVIRSAVVTPRSVTLGTGGAIVALSHADDEYDEMLLKAQALVDAITGYVTGNEHGARVIVD</sequence>
<protein>
    <submittedName>
        <fullName evidence="1">Uncharacterized protein</fullName>
    </submittedName>
</protein>
<evidence type="ECO:0000313" key="2">
    <source>
        <dbReference type="Proteomes" id="UP001163321"/>
    </source>
</evidence>
<proteinExistence type="predicted"/>